<dbReference type="OrthoDB" id="9767934at2"/>
<protein>
    <submittedName>
        <fullName evidence="1">Alpha/beta hydrolase</fullName>
    </submittedName>
</protein>
<dbReference type="InterPro" id="IPR029058">
    <property type="entry name" value="AB_hydrolase_fold"/>
</dbReference>
<name>A0A5C6UB80_9SPHN</name>
<dbReference type="AlphaFoldDB" id="A0A5C6UB80"/>
<dbReference type="SUPFAM" id="SSF53474">
    <property type="entry name" value="alpha/beta-Hydrolases"/>
    <property type="match status" value="1"/>
</dbReference>
<organism evidence="1 2">
    <name type="scientific">Flavisphingopyxis soli</name>
    <dbReference type="NCBI Taxonomy" id="2601267"/>
    <lineage>
        <taxon>Bacteria</taxon>
        <taxon>Pseudomonadati</taxon>
        <taxon>Pseudomonadota</taxon>
        <taxon>Alphaproteobacteria</taxon>
        <taxon>Sphingomonadales</taxon>
        <taxon>Sphingopyxidaceae</taxon>
        <taxon>Flavisphingopyxis</taxon>
    </lineage>
</organism>
<evidence type="ECO:0000313" key="2">
    <source>
        <dbReference type="Proteomes" id="UP000321129"/>
    </source>
</evidence>
<keyword evidence="2" id="KW-1185">Reference proteome</keyword>
<proteinExistence type="predicted"/>
<gene>
    <name evidence="1" type="ORF">FSZ31_09425</name>
</gene>
<dbReference type="RefSeq" id="WP_147123089.1">
    <property type="nucleotide sequence ID" value="NZ_VOPY01000002.1"/>
</dbReference>
<comment type="caution">
    <text evidence="1">The sequence shown here is derived from an EMBL/GenBank/DDBJ whole genome shotgun (WGS) entry which is preliminary data.</text>
</comment>
<dbReference type="Proteomes" id="UP000321129">
    <property type="component" value="Unassembled WGS sequence"/>
</dbReference>
<dbReference type="GO" id="GO:0016787">
    <property type="term" value="F:hydrolase activity"/>
    <property type="evidence" value="ECO:0007669"/>
    <property type="project" value="UniProtKB-KW"/>
</dbReference>
<accession>A0A5C6UB80</accession>
<keyword evidence="1" id="KW-0378">Hydrolase</keyword>
<dbReference type="EMBL" id="VOPY01000002">
    <property type="protein sequence ID" value="TXC69135.1"/>
    <property type="molecule type" value="Genomic_DNA"/>
</dbReference>
<dbReference type="PANTHER" id="PTHR36837">
    <property type="entry name" value="POLY(3-HYDROXYALKANOATE) POLYMERASE SUBUNIT PHAC"/>
    <property type="match status" value="1"/>
</dbReference>
<reference evidence="1 2" key="1">
    <citation type="submission" date="2019-08" db="EMBL/GenBank/DDBJ databases">
        <title>Sphingorhabdus soil sp. nov., isolated from arctic soil.</title>
        <authorList>
            <person name="Liu Y."/>
        </authorList>
    </citation>
    <scope>NUCLEOTIDE SEQUENCE [LARGE SCALE GENOMIC DNA]</scope>
    <source>
        <strain evidence="1 2">D-2Q-5-6</strain>
    </source>
</reference>
<evidence type="ECO:0000313" key="1">
    <source>
        <dbReference type="EMBL" id="TXC69135.1"/>
    </source>
</evidence>
<sequence>MDHLASNDDAPQHRPRPLPLFLQMVAEVARSDPATAAAALDGLQRYQQAPRSAQRWPDVPGEAIGRARLHCYRSDGPPVLLIPSLINPPRVLDMAADNSLARALVDAGFGVHLLTWGTPCRADAGDGLNEHVERYLLPAIERLGGSVQLVGHCLGGTLALGAGAVAPVASVATIAAPWDFDAYPGTMRVRLARLWQHNRHALERVGLVPLELLQTAFWALDPDRTVEKFARLADPQLDPAMLATFVALEDWANGGDPLPYAAGAGLFDDLFGANAPANGDWRVAGKRIDPRPDDVPSLHFASTSDRIVPLAAVPDWGERRDVASGHIGMVVGRAAPETLWQPLIAWLGAHA</sequence>
<dbReference type="InterPro" id="IPR051321">
    <property type="entry name" value="PHA/PHB_synthase"/>
</dbReference>
<dbReference type="PANTHER" id="PTHR36837:SF2">
    <property type="entry name" value="POLY(3-HYDROXYALKANOATE) POLYMERASE SUBUNIT PHAC"/>
    <property type="match status" value="1"/>
</dbReference>
<dbReference type="Gene3D" id="3.40.50.1820">
    <property type="entry name" value="alpha/beta hydrolase"/>
    <property type="match status" value="1"/>
</dbReference>